<dbReference type="InterPro" id="IPR000182">
    <property type="entry name" value="GNAT_dom"/>
</dbReference>
<evidence type="ECO:0000313" key="3">
    <source>
        <dbReference type="Proteomes" id="UP000549052"/>
    </source>
</evidence>
<dbReference type="Proteomes" id="UP000549052">
    <property type="component" value="Unassembled WGS sequence"/>
</dbReference>
<name>A0A839EFT3_9HYPH</name>
<dbReference type="AlphaFoldDB" id="A0A839EFT3"/>
<dbReference type="RefSeq" id="WP_182547264.1">
    <property type="nucleotide sequence ID" value="NZ_JACGXN010000001.1"/>
</dbReference>
<keyword evidence="2" id="KW-0808">Transferase</keyword>
<dbReference type="PANTHER" id="PTHR13355:SF15">
    <property type="entry name" value="GCN5-RELATED N-ACETYLTRANSFERASE 3, CHLOROPLASTIC"/>
    <property type="match status" value="1"/>
</dbReference>
<comment type="caution">
    <text evidence="2">The sequence shown here is derived from an EMBL/GenBank/DDBJ whole genome shotgun (WGS) entry which is preliminary data.</text>
</comment>
<dbReference type="GO" id="GO:0008080">
    <property type="term" value="F:N-acetyltransferase activity"/>
    <property type="evidence" value="ECO:0007669"/>
    <property type="project" value="TreeGrafter"/>
</dbReference>
<dbReference type="EMBL" id="JACGXN010000001">
    <property type="protein sequence ID" value="MBA8876464.1"/>
    <property type="molecule type" value="Genomic_DNA"/>
</dbReference>
<dbReference type="InterPro" id="IPR016181">
    <property type="entry name" value="Acyl_CoA_acyltransferase"/>
</dbReference>
<sequence>MATDLDIGTAAQGDLSELLELYRQLHPRDPHLSIESASEILQRFAGYRGSAIFIGRVGGKLITTCAIIVVPNLTRGGLPYAVIENVVTDEHHRQQGFGHLLLQAAVTHAWTFDCYKVMLMSGSKNPGTLRFYNQAGFEQSKTGFQIRRPET</sequence>
<gene>
    <name evidence="2" type="ORF">FHW16_000146</name>
</gene>
<dbReference type="Pfam" id="PF00583">
    <property type="entry name" value="Acetyltransf_1"/>
    <property type="match status" value="1"/>
</dbReference>
<dbReference type="SUPFAM" id="SSF55729">
    <property type="entry name" value="Acyl-CoA N-acyltransferases (Nat)"/>
    <property type="match status" value="1"/>
</dbReference>
<keyword evidence="3" id="KW-1185">Reference proteome</keyword>
<dbReference type="CDD" id="cd04301">
    <property type="entry name" value="NAT_SF"/>
    <property type="match status" value="1"/>
</dbReference>
<evidence type="ECO:0000259" key="1">
    <source>
        <dbReference type="PROSITE" id="PS51186"/>
    </source>
</evidence>
<reference evidence="2 3" key="1">
    <citation type="submission" date="2020-07" db="EMBL/GenBank/DDBJ databases">
        <title>Genomic Encyclopedia of Type Strains, Phase IV (KMG-V): Genome sequencing to study the core and pangenomes of soil and plant-associated prokaryotes.</title>
        <authorList>
            <person name="Whitman W."/>
        </authorList>
    </citation>
    <scope>NUCLEOTIDE SEQUENCE [LARGE SCALE GENOMIC DNA]</scope>
    <source>
        <strain evidence="2 3">AN3</strain>
    </source>
</reference>
<dbReference type="Gene3D" id="3.40.630.30">
    <property type="match status" value="1"/>
</dbReference>
<dbReference type="PROSITE" id="PS51186">
    <property type="entry name" value="GNAT"/>
    <property type="match status" value="1"/>
</dbReference>
<proteinExistence type="predicted"/>
<feature type="domain" description="N-acetyltransferase" evidence="1">
    <location>
        <begin position="5"/>
        <end position="151"/>
    </location>
</feature>
<organism evidence="2 3">
    <name type="scientific">Phyllobacterium myrsinacearum</name>
    <dbReference type="NCBI Taxonomy" id="28101"/>
    <lineage>
        <taxon>Bacteria</taxon>
        <taxon>Pseudomonadati</taxon>
        <taxon>Pseudomonadota</taxon>
        <taxon>Alphaproteobacteria</taxon>
        <taxon>Hyphomicrobiales</taxon>
        <taxon>Phyllobacteriaceae</taxon>
        <taxon>Phyllobacterium</taxon>
    </lineage>
</organism>
<accession>A0A839EFT3</accession>
<dbReference type="PANTHER" id="PTHR13355">
    <property type="entry name" value="GLUCOSAMINE 6-PHOSPHATE N-ACETYLTRANSFERASE"/>
    <property type="match status" value="1"/>
</dbReference>
<evidence type="ECO:0000313" key="2">
    <source>
        <dbReference type="EMBL" id="MBA8876464.1"/>
    </source>
</evidence>
<protein>
    <submittedName>
        <fullName evidence="2">GNAT superfamily N-acetyltransferase</fullName>
    </submittedName>
</protein>
<dbReference type="InterPro" id="IPR039143">
    <property type="entry name" value="GNPNAT1-like"/>
</dbReference>